<protein>
    <submittedName>
        <fullName evidence="4">Zinc-dependent metalloprotease</fullName>
    </submittedName>
</protein>
<dbReference type="InterPro" id="IPR032534">
    <property type="entry name" value="EcxA_zinc-bd"/>
</dbReference>
<evidence type="ECO:0000259" key="2">
    <source>
        <dbReference type="Pfam" id="PF16313"/>
    </source>
</evidence>
<dbReference type="InterPro" id="IPR024079">
    <property type="entry name" value="MetalloPept_cat_dom_sf"/>
</dbReference>
<keyword evidence="1" id="KW-0732">Signal</keyword>
<dbReference type="Pfam" id="PF17148">
    <property type="entry name" value="DUF5117"/>
    <property type="match status" value="1"/>
</dbReference>
<feature type="domain" description="DUF5117" evidence="3">
    <location>
        <begin position="95"/>
        <end position="286"/>
    </location>
</feature>
<dbReference type="Gene3D" id="3.40.390.10">
    <property type="entry name" value="Collagenase (Catalytic Domain)"/>
    <property type="match status" value="1"/>
</dbReference>
<dbReference type="PANTHER" id="PTHR38478:SF1">
    <property type="entry name" value="ZINC DEPENDENT METALLOPROTEASE DOMAIN LIPOPROTEIN"/>
    <property type="match status" value="1"/>
</dbReference>
<dbReference type="EMBL" id="JACXWA010000072">
    <property type="protein sequence ID" value="MBD3870617.1"/>
    <property type="molecule type" value="Genomic_DNA"/>
</dbReference>
<dbReference type="AlphaFoldDB" id="A0A8J7CEP6"/>
<organism evidence="4 5">
    <name type="scientific">Candidatus Sulfomarinibacter kjeldsenii</name>
    <dbReference type="NCBI Taxonomy" id="2885994"/>
    <lineage>
        <taxon>Bacteria</taxon>
        <taxon>Pseudomonadati</taxon>
        <taxon>Acidobacteriota</taxon>
        <taxon>Thermoanaerobaculia</taxon>
        <taxon>Thermoanaerobaculales</taxon>
        <taxon>Candidatus Sulfomarinibacteraceae</taxon>
        <taxon>Candidatus Sulfomarinibacter</taxon>
    </lineage>
</organism>
<evidence type="ECO:0000256" key="1">
    <source>
        <dbReference type="SAM" id="SignalP"/>
    </source>
</evidence>
<dbReference type="PANTHER" id="PTHR38478">
    <property type="entry name" value="PEPTIDASE M1A AND M12B"/>
    <property type="match status" value="1"/>
</dbReference>
<accession>A0A8J7CEP6</accession>
<comment type="caution">
    <text evidence="4">The sequence shown here is derived from an EMBL/GenBank/DDBJ whole genome shotgun (WGS) entry which is preliminary data.</text>
</comment>
<keyword evidence="4" id="KW-0378">Hydrolase</keyword>
<evidence type="ECO:0000259" key="3">
    <source>
        <dbReference type="Pfam" id="PF17148"/>
    </source>
</evidence>
<dbReference type="InterPro" id="IPR034032">
    <property type="entry name" value="Zn_MMP-like_bac"/>
</dbReference>
<dbReference type="Pfam" id="PF16313">
    <property type="entry name" value="DUF4953"/>
    <property type="match status" value="1"/>
</dbReference>
<keyword evidence="4" id="KW-0645">Protease</keyword>
<feature type="domain" description="EcxA zinc-binding" evidence="2">
    <location>
        <begin position="413"/>
        <end position="721"/>
    </location>
</feature>
<gene>
    <name evidence="4" type="ORF">IFJ97_04585</name>
</gene>
<dbReference type="Proteomes" id="UP000598633">
    <property type="component" value="Unassembled WGS sequence"/>
</dbReference>
<feature type="chain" id="PRO_5035271640" evidence="1">
    <location>
        <begin position="24"/>
        <end position="819"/>
    </location>
</feature>
<dbReference type="SUPFAM" id="SSF55486">
    <property type="entry name" value="Metalloproteases ('zincins'), catalytic domain"/>
    <property type="match status" value="1"/>
</dbReference>
<dbReference type="CDD" id="cd04276">
    <property type="entry name" value="ZnMc_MMP_like_2"/>
    <property type="match status" value="1"/>
</dbReference>
<proteinExistence type="predicted"/>
<name>A0A8J7CEP6_9BACT</name>
<keyword evidence="4" id="KW-0482">Metalloprotease</keyword>
<sequence>MSRVFLSTCLIVGVCTFALPADAVEKPGALPGVGEKVEGLERLEGLMTFHVDRQRGKVYLELPLAEDPDTGHRYLYVEGLVTGLGSNDVGLDRGQIGSARLVGLRRVGGRVLVEEVNLGYRAISDDPDERRAVRQSFARSVLWGGEIVAADGDGRVLVDFSSFISRDAHGSTRRLERTGQGSFSLDTSRSAVEMDACLVFPENVELEALLTFHSEKPGPYVRDTAPAPEWVTLVQHHSFLRLPDDGYRPRRHDPRAGSNSISFADYSAPLDEPIEQKWIVRHRLQKTDPEASRSTVVEPIVYYVDRGVPEPVRSALIEGAGWWAEAFEAAGFIDAYRVELLPEGAHSLDARYNMIQWVHRATRGWSYGGGVVDPRTGEMIKGHVSLGSLRVRQDRLLFQGLAGADELGTGAANDPVEIALARIRQLSAHEVGHTLGMDHNFAASTYGRESVMDYPAPLVTIDDDGDLDFSEAYGVGMGEWDKHAIQWAYSQFPPGVDEADELEKMVRAGLDRGLFILSDADARPAGAANPLANLWDNGSDPVEALVGTLAVRRIALDRFGESAVPEGTPMAELEEVLVPLYLHHRYQLQAAVKVIGGLEYSYALRGDGQDAFAFIDSHRQMRALEVVLSILDPATLDLPESVLEQIPPRPPGSARTRELFSGRTDPVLDPLGAAATAADMVVKGLLQPQRAARLVDFHRRDAAQPGFEVILATLIDRAFDSRAPASPRHEEVRRVVQTVTVDGLIELSSNPTASPEVRARVGGALAALGGLLGSPTDEGAEEAAHRAALAALIARYQGRALVPEPVSIDAPAPPPGDPI</sequence>
<reference evidence="4 5" key="1">
    <citation type="submission" date="2020-08" db="EMBL/GenBank/DDBJ databases">
        <title>Acidobacteriota in marine sediments use diverse sulfur dissimilation pathways.</title>
        <authorList>
            <person name="Wasmund K."/>
        </authorList>
    </citation>
    <scope>NUCLEOTIDE SEQUENCE [LARGE SCALE GENOMIC DNA]</scope>
    <source>
        <strain evidence="4">MAG AM3-A</strain>
    </source>
</reference>
<evidence type="ECO:0000313" key="5">
    <source>
        <dbReference type="Proteomes" id="UP000598633"/>
    </source>
</evidence>
<dbReference type="GO" id="GO:0008237">
    <property type="term" value="F:metallopeptidase activity"/>
    <property type="evidence" value="ECO:0007669"/>
    <property type="project" value="UniProtKB-KW"/>
</dbReference>
<feature type="signal peptide" evidence="1">
    <location>
        <begin position="1"/>
        <end position="23"/>
    </location>
</feature>
<dbReference type="InterPro" id="IPR033413">
    <property type="entry name" value="DUF5117"/>
</dbReference>
<evidence type="ECO:0000313" key="4">
    <source>
        <dbReference type="EMBL" id="MBD3870617.1"/>
    </source>
</evidence>